<dbReference type="PROSITE" id="PS50011">
    <property type="entry name" value="PROTEIN_KINASE_DOM"/>
    <property type="match status" value="1"/>
</dbReference>
<dbReference type="SMART" id="SM00219">
    <property type="entry name" value="TyrKc"/>
    <property type="match status" value="1"/>
</dbReference>
<organism evidence="2 3">
    <name type="scientific">Panagrolaimus davidi</name>
    <dbReference type="NCBI Taxonomy" id="227884"/>
    <lineage>
        <taxon>Eukaryota</taxon>
        <taxon>Metazoa</taxon>
        <taxon>Ecdysozoa</taxon>
        <taxon>Nematoda</taxon>
        <taxon>Chromadorea</taxon>
        <taxon>Rhabditida</taxon>
        <taxon>Tylenchina</taxon>
        <taxon>Panagrolaimomorpha</taxon>
        <taxon>Panagrolaimoidea</taxon>
        <taxon>Panagrolaimidae</taxon>
        <taxon>Panagrolaimus</taxon>
    </lineage>
</organism>
<evidence type="ECO:0000259" key="1">
    <source>
        <dbReference type="PROSITE" id="PS50011"/>
    </source>
</evidence>
<dbReference type="GO" id="GO:0004714">
    <property type="term" value="F:transmembrane receptor protein tyrosine kinase activity"/>
    <property type="evidence" value="ECO:0007669"/>
    <property type="project" value="TreeGrafter"/>
</dbReference>
<dbReference type="GO" id="GO:0007169">
    <property type="term" value="P:cell surface receptor protein tyrosine kinase signaling pathway"/>
    <property type="evidence" value="ECO:0007669"/>
    <property type="project" value="TreeGrafter"/>
</dbReference>
<evidence type="ECO:0000313" key="3">
    <source>
        <dbReference type="WBParaSite" id="PDA_v2.g17220.t1"/>
    </source>
</evidence>
<dbReference type="PANTHER" id="PTHR24416">
    <property type="entry name" value="TYROSINE-PROTEIN KINASE RECEPTOR"/>
    <property type="match status" value="1"/>
</dbReference>
<dbReference type="PROSITE" id="PS00109">
    <property type="entry name" value="PROTEIN_KINASE_TYR"/>
    <property type="match status" value="1"/>
</dbReference>
<name>A0A914PMP1_9BILA</name>
<dbReference type="PANTHER" id="PTHR24416:SF600">
    <property type="entry name" value="PDGF- AND VEGF-RECEPTOR RELATED, ISOFORM J"/>
    <property type="match status" value="1"/>
</dbReference>
<dbReference type="Pfam" id="PF07714">
    <property type="entry name" value="PK_Tyr_Ser-Thr"/>
    <property type="match status" value="1"/>
</dbReference>
<dbReference type="InterPro" id="IPR000719">
    <property type="entry name" value="Prot_kinase_dom"/>
</dbReference>
<evidence type="ECO:0000313" key="2">
    <source>
        <dbReference type="Proteomes" id="UP000887578"/>
    </source>
</evidence>
<dbReference type="Proteomes" id="UP000887578">
    <property type="component" value="Unplaced"/>
</dbReference>
<protein>
    <submittedName>
        <fullName evidence="3">Protein kinase domain-containing protein</fullName>
    </submittedName>
</protein>
<dbReference type="InterPro" id="IPR050122">
    <property type="entry name" value="RTK"/>
</dbReference>
<dbReference type="Gene3D" id="1.10.510.10">
    <property type="entry name" value="Transferase(Phosphotransferase) domain 1"/>
    <property type="match status" value="1"/>
</dbReference>
<dbReference type="GO" id="GO:0005886">
    <property type="term" value="C:plasma membrane"/>
    <property type="evidence" value="ECO:0007669"/>
    <property type="project" value="TreeGrafter"/>
</dbReference>
<accession>A0A914PMP1</accession>
<dbReference type="GO" id="GO:0043235">
    <property type="term" value="C:receptor complex"/>
    <property type="evidence" value="ECO:0007669"/>
    <property type="project" value="TreeGrafter"/>
</dbReference>
<dbReference type="PRINTS" id="PR00109">
    <property type="entry name" value="TYRKINASE"/>
</dbReference>
<dbReference type="WBParaSite" id="PDA_v2.g17220.t1">
    <property type="protein sequence ID" value="PDA_v2.g17220.t1"/>
    <property type="gene ID" value="PDA_v2.g17220"/>
</dbReference>
<feature type="domain" description="Protein kinase" evidence="1">
    <location>
        <begin position="1"/>
        <end position="150"/>
    </location>
</feature>
<dbReference type="InterPro" id="IPR020635">
    <property type="entry name" value="Tyr_kinase_cat_dom"/>
</dbReference>
<sequence length="159" mass="18155">MVHRDVASRNILLINGNKAKLSDFGLCCHCDESFTYRASLQKRFPLKWLPIEALVDRIFSEKSDVWSFGVLCYEVFTYGTVPYPAMTNVEMLEFLQAGNRLEKPALAPDAIYDLMLDCWKRDPAERPSFSVIGGVLRGMLENETAEYGYLKLDLRCSDI</sequence>
<dbReference type="InterPro" id="IPR011009">
    <property type="entry name" value="Kinase-like_dom_sf"/>
</dbReference>
<dbReference type="SUPFAM" id="SSF56112">
    <property type="entry name" value="Protein kinase-like (PK-like)"/>
    <property type="match status" value="1"/>
</dbReference>
<dbReference type="GO" id="GO:0005524">
    <property type="term" value="F:ATP binding"/>
    <property type="evidence" value="ECO:0007669"/>
    <property type="project" value="InterPro"/>
</dbReference>
<keyword evidence="2" id="KW-1185">Reference proteome</keyword>
<dbReference type="InterPro" id="IPR008266">
    <property type="entry name" value="Tyr_kinase_AS"/>
</dbReference>
<dbReference type="AlphaFoldDB" id="A0A914PMP1"/>
<reference evidence="3" key="1">
    <citation type="submission" date="2022-11" db="UniProtKB">
        <authorList>
            <consortium name="WormBaseParasite"/>
        </authorList>
    </citation>
    <scope>IDENTIFICATION</scope>
</reference>
<dbReference type="InterPro" id="IPR001245">
    <property type="entry name" value="Ser-Thr/Tyr_kinase_cat_dom"/>
</dbReference>
<proteinExistence type="predicted"/>
<dbReference type="FunFam" id="1.10.510.10:FF:001927">
    <property type="entry name" value="Receptor protein-tyrosine kinase"/>
    <property type="match status" value="1"/>
</dbReference>